<evidence type="ECO:0000256" key="2">
    <source>
        <dbReference type="SAM" id="Phobius"/>
    </source>
</evidence>
<dbReference type="InterPro" id="IPR021765">
    <property type="entry name" value="UstYa-like"/>
</dbReference>
<keyword evidence="4" id="KW-1185">Reference proteome</keyword>
<gene>
    <name evidence="3" type="ORF">FH972_023630</name>
</gene>
<comment type="caution">
    <text evidence="3">The sequence shown here is derived from an EMBL/GenBank/DDBJ whole genome shotgun (WGS) entry which is preliminary data.</text>
</comment>
<dbReference type="AlphaFoldDB" id="A0A5N6KW02"/>
<evidence type="ECO:0000313" key="3">
    <source>
        <dbReference type="EMBL" id="KAB8349607.1"/>
    </source>
</evidence>
<sequence>MALCHVPCHFCLQISLLMSFILGYPRKNYRPYQNSSDLMPVVNMDYPVRRSNELATEYLLEDRNTHEDRDHRVIASYKGSSIKILGIHFIFFCLYSAVFAILLLQCGAKSNQIKNLPVKYIIAADSQYAGNRSETVDRAWEELLSGINSRASISELESSSISSVKLPEGEYLVWPEALHQLHCVKRIREWVYREQYLGGLSGSAEHHWMVHVDHCIELLRQAIMCKPDRGRMGFHWTSESDRPTLNLNGPNHMCEDWGSYKREVCSRSVSRSEMEAATPEIMRG</sequence>
<evidence type="ECO:0000313" key="4">
    <source>
        <dbReference type="Proteomes" id="UP000327013"/>
    </source>
</evidence>
<dbReference type="Proteomes" id="UP000327013">
    <property type="component" value="Unassembled WGS sequence"/>
</dbReference>
<keyword evidence="2" id="KW-1133">Transmembrane helix</keyword>
<feature type="transmembrane region" description="Helical" evidence="2">
    <location>
        <begin position="84"/>
        <end position="104"/>
    </location>
</feature>
<keyword evidence="2" id="KW-0812">Transmembrane</keyword>
<dbReference type="EMBL" id="VIBQ01000014">
    <property type="protein sequence ID" value="KAB8349607.1"/>
    <property type="molecule type" value="Genomic_DNA"/>
</dbReference>
<reference evidence="3 4" key="1">
    <citation type="submission" date="2019-06" db="EMBL/GenBank/DDBJ databases">
        <title>A chromosomal-level reference genome of Carpinus fangiana (Coryloideae, Betulaceae).</title>
        <authorList>
            <person name="Yang X."/>
            <person name="Wang Z."/>
            <person name="Zhang L."/>
            <person name="Hao G."/>
            <person name="Liu J."/>
            <person name="Yang Y."/>
        </authorList>
    </citation>
    <scope>NUCLEOTIDE SEQUENCE [LARGE SCALE GENOMIC DNA]</scope>
    <source>
        <strain evidence="3">Cfa_2016G</strain>
        <tissue evidence="3">Leaf</tissue>
    </source>
</reference>
<dbReference type="PANTHER" id="PTHR33365:SF12">
    <property type="entry name" value="TAT PATHWAY SIGNAL SEQUENCE"/>
    <property type="match status" value="1"/>
</dbReference>
<accession>A0A5N6KW02</accession>
<evidence type="ECO:0000256" key="1">
    <source>
        <dbReference type="ARBA" id="ARBA00035112"/>
    </source>
</evidence>
<name>A0A5N6KW02_9ROSI</name>
<dbReference type="Pfam" id="PF11807">
    <property type="entry name" value="UstYa"/>
    <property type="match status" value="1"/>
</dbReference>
<dbReference type="PANTHER" id="PTHR33365">
    <property type="entry name" value="YALI0B05434P"/>
    <property type="match status" value="1"/>
</dbReference>
<comment type="similarity">
    <text evidence="1">Belongs to the ustYa family.</text>
</comment>
<protein>
    <submittedName>
        <fullName evidence="3">Uncharacterized protein</fullName>
    </submittedName>
</protein>
<proteinExistence type="inferred from homology"/>
<organism evidence="3 4">
    <name type="scientific">Carpinus fangiana</name>
    <dbReference type="NCBI Taxonomy" id="176857"/>
    <lineage>
        <taxon>Eukaryota</taxon>
        <taxon>Viridiplantae</taxon>
        <taxon>Streptophyta</taxon>
        <taxon>Embryophyta</taxon>
        <taxon>Tracheophyta</taxon>
        <taxon>Spermatophyta</taxon>
        <taxon>Magnoliopsida</taxon>
        <taxon>eudicotyledons</taxon>
        <taxon>Gunneridae</taxon>
        <taxon>Pentapetalae</taxon>
        <taxon>rosids</taxon>
        <taxon>fabids</taxon>
        <taxon>Fagales</taxon>
        <taxon>Betulaceae</taxon>
        <taxon>Carpinus</taxon>
    </lineage>
</organism>
<keyword evidence="2" id="KW-0472">Membrane</keyword>
<dbReference type="OrthoDB" id="3687641at2759"/>
<feature type="transmembrane region" description="Helical" evidence="2">
    <location>
        <begin position="6"/>
        <end position="24"/>
    </location>
</feature>